<comment type="subcellular location">
    <subcellularLocation>
        <location evidence="1 8">Nucleus</location>
        <location evidence="1 8">Nucleolus</location>
    </subcellularLocation>
</comment>
<keyword evidence="3 8" id="KW-0698">rRNA processing</keyword>
<keyword evidence="8" id="KW-0175">Coiled coil</keyword>
<keyword evidence="6 8" id="KW-0949">S-adenosyl-L-methionine</keyword>
<keyword evidence="7 8" id="KW-0539">Nucleus</keyword>
<feature type="binding site" evidence="8">
    <location>
        <position position="92"/>
    </location>
    <ligand>
        <name>S-adenosyl-L-methionine</name>
        <dbReference type="ChEBI" id="CHEBI:59789"/>
    </ligand>
</feature>
<dbReference type="Gene3D" id="3.40.50.150">
    <property type="entry name" value="Vaccinia Virus protein VP39"/>
    <property type="match status" value="1"/>
</dbReference>
<dbReference type="Proteomes" id="UP001219518">
    <property type="component" value="Unassembled WGS sequence"/>
</dbReference>
<reference evidence="13" key="1">
    <citation type="submission" date="2021-07" db="EMBL/GenBank/DDBJ databases">
        <authorList>
            <person name="Catto M.A."/>
            <person name="Jacobson A."/>
            <person name="Kennedy G."/>
            <person name="Labadie P."/>
            <person name="Hunt B.G."/>
            <person name="Srinivasan R."/>
        </authorList>
    </citation>
    <scope>NUCLEOTIDE SEQUENCE</scope>
    <source>
        <strain evidence="13">PL_HMW_Pooled</strain>
        <tissue evidence="13">Head</tissue>
    </source>
</reference>
<dbReference type="InterPro" id="IPR002877">
    <property type="entry name" value="RNA_MeTrfase_FtsJ_dom"/>
</dbReference>
<evidence type="ECO:0000256" key="7">
    <source>
        <dbReference type="ARBA" id="ARBA00023242"/>
    </source>
</evidence>
<dbReference type="InterPro" id="IPR012920">
    <property type="entry name" value="rRNA_MeTfrase_SPB1-like_C"/>
</dbReference>
<evidence type="ECO:0000313" key="14">
    <source>
        <dbReference type="Proteomes" id="UP001219518"/>
    </source>
</evidence>
<feature type="region of interest" description="Disordered" evidence="9">
    <location>
        <begin position="368"/>
        <end position="392"/>
    </location>
</feature>
<feature type="domain" description="Ribosomal RNA methyltransferase FtsJ" evidence="10">
    <location>
        <begin position="24"/>
        <end position="200"/>
    </location>
</feature>
<evidence type="ECO:0000256" key="1">
    <source>
        <dbReference type="ARBA" id="ARBA00004604"/>
    </source>
</evidence>
<evidence type="ECO:0000259" key="12">
    <source>
        <dbReference type="Pfam" id="PF11861"/>
    </source>
</evidence>
<dbReference type="GO" id="GO:0000466">
    <property type="term" value="P:maturation of 5.8S rRNA from tricistronic rRNA transcript (SSU-rRNA, 5.8S rRNA, LSU-rRNA)"/>
    <property type="evidence" value="ECO:0007669"/>
    <property type="project" value="TreeGrafter"/>
</dbReference>
<evidence type="ECO:0000256" key="3">
    <source>
        <dbReference type="ARBA" id="ARBA00022552"/>
    </source>
</evidence>
<comment type="similarity">
    <text evidence="8">Belongs to the class I-like SAM-binding methyltransferase superfamily. RNA methyltransferase RlmE family. SPB1 subfamily.</text>
</comment>
<evidence type="ECO:0000256" key="6">
    <source>
        <dbReference type="ARBA" id="ARBA00022691"/>
    </source>
</evidence>
<sequence>MGVKKKIGKQRKDKFYQLAKETGFRSRAAFKLIQLNRKFSFLEKSRVCIDLCAAPGGWMQVARQNMPVSSIVVGVDLFPIKQIPGAIGLVGDITTEETAKALEKELQTWKADVVLHDGAPNVGKNWLHDAYGQICLTLSALKLATRFLRRGGWFVTKVFRSKDYHALVWVLKQLFNKVHATKPSASRAESAEIFVVCQGYVAPDHLDPRFLDPKYVFEELELEPKVRVTDIMHPEKQKKPRAQGYRAGDYTQHTTMTAKEFIQHPNGIEALAGLAEIVFEDDEISKHPKTTNEIRECCKDIKVLGRKDLRVILNWYKAVREDLIGKIKVKKEDDTIEMQDEEDEKLSIIDEDELEMQEVSKKIEALSEEEKAEAKRKRRKANKERQKLQERMNLKMVLKGDIGPTMEGEEGFDLRAITNAADLAKMTDQAPEVVAESDESDNEGPKLKLERYNKEKSRLDKSGKFYKESESEPESSSEDEDEEKYMKDGLGLDSDDEDSSKKLVKKKKSVTFADAGNAQSNGKGASPEGRKSGKFIDTESSNPLITDLDPRDKKDKRAQKAQLWFEKDALKNLMNDDDEDFELDQLAEEYHKKGGRILGEEKRGKKRTVDPMDEFSDDSDDGSDYNVEQSLTSKPDKKEKKSKKEALKDGFEIVPKEKVTKSKKVKLDEEGLALGALMVSSSKAKRDIVDAGWNKYVFNDEGLPDWFVEEEKKHMRKDVPVPKEMVDEYKKKMEEINIRPIKKVVEAKARKKRRAIKKLEKAKKKLENIMENVDMSDKEKSKQIKQLYRKAKEKKKEITYVVAKKSGAAKRAKRPQGVKGPYKVVDPRMKKDNRKQKAAFKKQGKKGKTTKPVNKKAVKKMKRTQRAQNAAKA</sequence>
<comment type="caution">
    <text evidence="13">The sequence shown here is derived from an EMBL/GenBank/DDBJ whole genome shotgun (WGS) entry which is preliminary data.</text>
</comment>
<feature type="domain" description="Ribosomal RNA methyltransferase SPB1-like C-terminal" evidence="11">
    <location>
        <begin position="632"/>
        <end position="839"/>
    </location>
</feature>
<keyword evidence="2 8" id="KW-0690">Ribosome biogenesis</keyword>
<dbReference type="GO" id="GO:0030687">
    <property type="term" value="C:preribosome, large subunit precursor"/>
    <property type="evidence" value="ECO:0007669"/>
    <property type="project" value="TreeGrafter"/>
</dbReference>
<feature type="compositionally biased region" description="Acidic residues" evidence="9">
    <location>
        <begin position="611"/>
        <end position="623"/>
    </location>
</feature>
<feature type="active site" description="Proton acceptor" evidence="8">
    <location>
        <position position="157"/>
    </location>
</feature>
<evidence type="ECO:0000259" key="11">
    <source>
        <dbReference type="Pfam" id="PF07780"/>
    </source>
</evidence>
<dbReference type="GO" id="GO:0008650">
    <property type="term" value="F:rRNA (uridine-2'-O-)-methyltransferase activity"/>
    <property type="evidence" value="ECO:0007669"/>
    <property type="project" value="TreeGrafter"/>
</dbReference>
<keyword evidence="4 8" id="KW-0489">Methyltransferase</keyword>
<feature type="binding site" evidence="8">
    <location>
        <position position="58"/>
    </location>
    <ligand>
        <name>S-adenosyl-L-methionine</name>
        <dbReference type="ChEBI" id="CHEBI:59789"/>
    </ligand>
</feature>
<feature type="binding site" evidence="8">
    <location>
        <position position="76"/>
    </location>
    <ligand>
        <name>S-adenosyl-L-methionine</name>
        <dbReference type="ChEBI" id="CHEBI:59789"/>
    </ligand>
</feature>
<organism evidence="13 14">
    <name type="scientific">Frankliniella fusca</name>
    <dbReference type="NCBI Taxonomy" id="407009"/>
    <lineage>
        <taxon>Eukaryota</taxon>
        <taxon>Metazoa</taxon>
        <taxon>Ecdysozoa</taxon>
        <taxon>Arthropoda</taxon>
        <taxon>Hexapoda</taxon>
        <taxon>Insecta</taxon>
        <taxon>Pterygota</taxon>
        <taxon>Neoptera</taxon>
        <taxon>Paraneoptera</taxon>
        <taxon>Thysanoptera</taxon>
        <taxon>Terebrantia</taxon>
        <taxon>Thripoidea</taxon>
        <taxon>Thripidae</taxon>
        <taxon>Frankliniella</taxon>
    </lineage>
</organism>
<protein>
    <recommendedName>
        <fullName evidence="8">Putative rRNA methyltransferase</fullName>
        <ecNumber evidence="8">2.1.1.-</ecNumber>
    </recommendedName>
    <alternativeName>
        <fullName evidence="8">2'-O-ribose RNA methyltransferase SPB1 homolog</fullName>
    </alternativeName>
</protein>
<evidence type="ECO:0000259" key="10">
    <source>
        <dbReference type="Pfam" id="PF01728"/>
    </source>
</evidence>
<gene>
    <name evidence="13" type="ORF">KUF71_024998</name>
</gene>
<feature type="binding site" evidence="8">
    <location>
        <position position="56"/>
    </location>
    <ligand>
        <name>S-adenosyl-L-methionine</name>
        <dbReference type="ChEBI" id="CHEBI:59789"/>
    </ligand>
</feature>
<evidence type="ECO:0000256" key="8">
    <source>
        <dbReference type="HAMAP-Rule" id="MF_03163"/>
    </source>
</evidence>
<reference evidence="13" key="2">
    <citation type="journal article" date="2023" name="BMC Genomics">
        <title>Pest status, molecular evolution, and epigenetic factors derived from the genome assembly of Frankliniella fusca, a thysanopteran phytovirus vector.</title>
        <authorList>
            <person name="Catto M.A."/>
            <person name="Labadie P.E."/>
            <person name="Jacobson A.L."/>
            <person name="Kennedy G.G."/>
            <person name="Srinivasan R."/>
            <person name="Hunt B.G."/>
        </authorList>
    </citation>
    <scope>NUCLEOTIDE SEQUENCE</scope>
    <source>
        <strain evidence="13">PL_HMW_Pooled</strain>
    </source>
</reference>
<evidence type="ECO:0000256" key="9">
    <source>
        <dbReference type="SAM" id="MobiDB-lite"/>
    </source>
</evidence>
<feature type="binding site" evidence="8">
    <location>
        <position position="117"/>
    </location>
    <ligand>
        <name>S-adenosyl-L-methionine</name>
        <dbReference type="ChEBI" id="CHEBI:59789"/>
    </ligand>
</feature>
<feature type="compositionally biased region" description="Basic and acidic residues" evidence="9">
    <location>
        <begin position="528"/>
        <end position="537"/>
    </location>
</feature>
<dbReference type="InterPro" id="IPR015507">
    <property type="entry name" value="rRNA-MeTfrase_E"/>
</dbReference>
<evidence type="ECO:0000256" key="2">
    <source>
        <dbReference type="ARBA" id="ARBA00022517"/>
    </source>
</evidence>
<dbReference type="FunFam" id="3.40.50.150:FF:000004">
    <property type="entry name" value="AdoMet-dependent rRNA methyltransferase SPB1"/>
    <property type="match status" value="1"/>
</dbReference>
<dbReference type="Pfam" id="PF11861">
    <property type="entry name" value="DUF3381"/>
    <property type="match status" value="1"/>
</dbReference>
<dbReference type="EC" id="2.1.1.-" evidence="8"/>
<comment type="function">
    <text evidence="8">Probable methyltransferase involved in the maturation of rRNA and in the biogenesis of ribosomal subunits.</text>
</comment>
<dbReference type="InterPro" id="IPR024576">
    <property type="entry name" value="rRNA_MeTfrase_Spb1_DUF3381"/>
</dbReference>
<dbReference type="AlphaFoldDB" id="A0AAE1LSK4"/>
<evidence type="ECO:0000313" key="13">
    <source>
        <dbReference type="EMBL" id="KAK3931086.1"/>
    </source>
</evidence>
<keyword evidence="14" id="KW-1185">Reference proteome</keyword>
<dbReference type="Pfam" id="PF01728">
    <property type="entry name" value="FtsJ"/>
    <property type="match status" value="1"/>
</dbReference>
<dbReference type="PANTHER" id="PTHR10920">
    <property type="entry name" value="RIBOSOMAL RNA METHYLTRANSFERASE"/>
    <property type="match status" value="1"/>
</dbReference>
<feature type="region of interest" description="Disordered" evidence="9">
    <location>
        <begin position="805"/>
        <end position="873"/>
    </location>
</feature>
<dbReference type="InterPro" id="IPR029063">
    <property type="entry name" value="SAM-dependent_MTases_sf"/>
</dbReference>
<proteinExistence type="inferred from homology"/>
<dbReference type="HAMAP" id="MF_03163">
    <property type="entry name" value="RNA_methyltr_E_SPB1"/>
    <property type="match status" value="1"/>
</dbReference>
<dbReference type="GO" id="GO:0016435">
    <property type="term" value="F:rRNA (guanine) methyltransferase activity"/>
    <property type="evidence" value="ECO:0007669"/>
    <property type="project" value="TreeGrafter"/>
</dbReference>
<feature type="compositionally biased region" description="Acidic residues" evidence="9">
    <location>
        <begin position="471"/>
        <end position="483"/>
    </location>
</feature>
<name>A0AAE1LSK4_9NEOP</name>
<feature type="compositionally biased region" description="Basic and acidic residues" evidence="9">
    <location>
        <begin position="383"/>
        <end position="392"/>
    </location>
</feature>
<evidence type="ECO:0000256" key="5">
    <source>
        <dbReference type="ARBA" id="ARBA00022679"/>
    </source>
</evidence>
<feature type="compositionally biased region" description="Basic and acidic residues" evidence="9">
    <location>
        <begin position="592"/>
        <end position="610"/>
    </location>
</feature>
<dbReference type="SUPFAM" id="SSF53335">
    <property type="entry name" value="S-adenosyl-L-methionine-dependent methyltransferases"/>
    <property type="match status" value="1"/>
</dbReference>
<comment type="catalytic activity">
    <reaction evidence="8">
        <text>a ribonucleotide in rRNA + S-adenosyl-L-methionine = a 2'-O-methylribonucleotide in rRNA + S-adenosyl-L-homocysteine + H(+)</text>
        <dbReference type="Rhea" id="RHEA:48628"/>
        <dbReference type="Rhea" id="RHEA-COMP:12164"/>
        <dbReference type="Rhea" id="RHEA-COMP:12165"/>
        <dbReference type="ChEBI" id="CHEBI:15378"/>
        <dbReference type="ChEBI" id="CHEBI:57856"/>
        <dbReference type="ChEBI" id="CHEBI:59789"/>
        <dbReference type="ChEBI" id="CHEBI:90675"/>
        <dbReference type="ChEBI" id="CHEBI:90676"/>
    </reaction>
</comment>
<dbReference type="GO" id="GO:0005730">
    <property type="term" value="C:nucleolus"/>
    <property type="evidence" value="ECO:0007669"/>
    <property type="project" value="UniProtKB-SubCell"/>
</dbReference>
<dbReference type="HAMAP" id="MF_01547">
    <property type="entry name" value="RNA_methyltr_E"/>
    <property type="match status" value="1"/>
</dbReference>
<dbReference type="Pfam" id="PF07780">
    <property type="entry name" value="Spb1_C"/>
    <property type="match status" value="1"/>
</dbReference>
<feature type="compositionally biased region" description="Basic and acidic residues" evidence="9">
    <location>
        <begin position="634"/>
        <end position="647"/>
    </location>
</feature>
<evidence type="ECO:0000256" key="4">
    <source>
        <dbReference type="ARBA" id="ARBA00022603"/>
    </source>
</evidence>
<feature type="coiled-coil region" evidence="8">
    <location>
        <begin position="742"/>
        <end position="779"/>
    </location>
</feature>
<dbReference type="InterPro" id="IPR028589">
    <property type="entry name" value="SPB1-like"/>
</dbReference>
<feature type="region of interest" description="Disordered" evidence="9">
    <location>
        <begin position="428"/>
        <end position="560"/>
    </location>
</feature>
<feature type="domain" description="DUF3381" evidence="12">
    <location>
        <begin position="236"/>
        <end position="391"/>
    </location>
</feature>
<dbReference type="GO" id="GO:0000463">
    <property type="term" value="P:maturation of LSU-rRNA from tricistronic rRNA transcript (SSU-rRNA, 5.8S rRNA, LSU-rRNA)"/>
    <property type="evidence" value="ECO:0007669"/>
    <property type="project" value="TreeGrafter"/>
</dbReference>
<dbReference type="InterPro" id="IPR050082">
    <property type="entry name" value="RNA_methyltr_RlmE"/>
</dbReference>
<dbReference type="EMBL" id="JAHWGI010001416">
    <property type="protein sequence ID" value="KAK3931086.1"/>
    <property type="molecule type" value="Genomic_DNA"/>
</dbReference>
<keyword evidence="5 8" id="KW-0808">Transferase</keyword>
<feature type="compositionally biased region" description="Basic and acidic residues" evidence="9">
    <location>
        <begin position="443"/>
        <end position="470"/>
    </location>
</feature>
<accession>A0AAE1LSK4</accession>
<dbReference type="PANTHER" id="PTHR10920:SF13">
    <property type="entry name" value="PRE-RRNA 2'-O-RIBOSE RNA METHYLTRANSFERASE FTSJ3"/>
    <property type="match status" value="1"/>
</dbReference>
<feature type="compositionally biased region" description="Basic residues" evidence="9">
    <location>
        <begin position="831"/>
        <end position="865"/>
    </location>
</feature>
<feature type="compositionally biased region" description="Basic residues" evidence="9">
    <location>
        <begin position="807"/>
        <end position="816"/>
    </location>
</feature>
<feature type="region of interest" description="Disordered" evidence="9">
    <location>
        <begin position="592"/>
        <end position="647"/>
    </location>
</feature>